<evidence type="ECO:0000256" key="3">
    <source>
        <dbReference type="ARBA" id="ARBA00023163"/>
    </source>
</evidence>
<accession>A0ABM7S312</accession>
<evidence type="ECO:0000313" key="6">
    <source>
        <dbReference type="Proteomes" id="UP000218595"/>
    </source>
</evidence>
<name>A0ABM7S312_9PSED</name>
<dbReference type="Pfam" id="PF00126">
    <property type="entry name" value="HTH_1"/>
    <property type="match status" value="1"/>
</dbReference>
<keyword evidence="3" id="KW-0804">Transcription</keyword>
<evidence type="ECO:0000256" key="1">
    <source>
        <dbReference type="ARBA" id="ARBA00023015"/>
    </source>
</evidence>
<reference evidence="5 6" key="1">
    <citation type="submission" date="2016-04" db="EMBL/GenBank/DDBJ databases">
        <title>Complete genome sequence of Pseudomonas sp. LAB-08 isolated from TCE contaminated aquifer soil.</title>
        <authorList>
            <person name="Dohra H."/>
            <person name="Suzuki K."/>
            <person name="Fatma A."/>
            <person name="Inuzuka Y."/>
            <person name="Honjo M."/>
            <person name="Tashiro Y."/>
            <person name="Futamata H."/>
        </authorList>
    </citation>
    <scope>NUCLEOTIDE SEQUENCE [LARGE SCALE GENOMIC DNA]</scope>
    <source>
        <strain evidence="5 6">LAB-08</strain>
    </source>
</reference>
<sequence>MGNVMTSALIDPLLLKSFVAVVESGSFTRAGERVHLSQSTISQQLKRLEEQLGCELVNRSGRYVVTTEDGERLLGYARRVLGLMEEVVEELRKGHAQGEVHIGVPEDFASDLLTPTLGAFARAHPSIRLEISSGLSNTLWQQFCAGDYDLVLVKQRPGQVVGHAAWPEPLAWFDSLNEPTCERDPLPLVVFPVGGLYRDEMIHALESAGRRWRIGYSSASLASVRSAVADGLGVSVLPSRLALPGHRRLGVAESFPELTPLEIALHLRPDAPRRVIDLAEQLTKLCAQVTGHVG</sequence>
<keyword evidence="1" id="KW-0805">Transcription regulation</keyword>
<dbReference type="InterPro" id="IPR005119">
    <property type="entry name" value="LysR_subst-bd"/>
</dbReference>
<gene>
    <name evidence="5" type="ORF">LAB08_R40300</name>
</gene>
<keyword evidence="6" id="KW-1185">Reference proteome</keyword>
<proteinExistence type="predicted"/>
<protein>
    <submittedName>
        <fullName evidence="5">LysR family transcriptional regulator</fullName>
    </submittedName>
</protein>
<organism evidence="5 6">
    <name type="scientific">Pseudomonas izuensis</name>
    <dbReference type="NCBI Taxonomy" id="2684212"/>
    <lineage>
        <taxon>Bacteria</taxon>
        <taxon>Pseudomonadati</taxon>
        <taxon>Pseudomonadota</taxon>
        <taxon>Gammaproteobacteria</taxon>
        <taxon>Pseudomonadales</taxon>
        <taxon>Pseudomonadaceae</taxon>
        <taxon>Pseudomonas</taxon>
    </lineage>
</organism>
<dbReference type="InterPro" id="IPR050176">
    <property type="entry name" value="LTTR"/>
</dbReference>
<dbReference type="PANTHER" id="PTHR30579:SF7">
    <property type="entry name" value="HTH-TYPE TRANSCRIPTIONAL REGULATOR LRHA-RELATED"/>
    <property type="match status" value="1"/>
</dbReference>
<evidence type="ECO:0000256" key="2">
    <source>
        <dbReference type="ARBA" id="ARBA00023125"/>
    </source>
</evidence>
<dbReference type="PANTHER" id="PTHR30579">
    <property type="entry name" value="TRANSCRIPTIONAL REGULATOR"/>
    <property type="match status" value="1"/>
</dbReference>
<keyword evidence="2" id="KW-0238">DNA-binding</keyword>
<evidence type="ECO:0000313" key="5">
    <source>
        <dbReference type="EMBL" id="BCX69388.1"/>
    </source>
</evidence>
<dbReference type="EMBL" id="AP017423">
    <property type="protein sequence ID" value="BCX69388.1"/>
    <property type="molecule type" value="Genomic_DNA"/>
</dbReference>
<dbReference type="RefSeq" id="WP_254007481.1">
    <property type="nucleotide sequence ID" value="NZ_AP017423.2"/>
</dbReference>
<feature type="domain" description="HTH lysR-type" evidence="4">
    <location>
        <begin position="10"/>
        <end position="67"/>
    </location>
</feature>
<dbReference type="InterPro" id="IPR000847">
    <property type="entry name" value="LysR_HTH_N"/>
</dbReference>
<dbReference type="Pfam" id="PF03466">
    <property type="entry name" value="LysR_substrate"/>
    <property type="match status" value="1"/>
</dbReference>
<evidence type="ECO:0000259" key="4">
    <source>
        <dbReference type="PROSITE" id="PS50931"/>
    </source>
</evidence>
<dbReference type="Proteomes" id="UP000218595">
    <property type="component" value="Chromosome"/>
</dbReference>
<dbReference type="PROSITE" id="PS50931">
    <property type="entry name" value="HTH_LYSR"/>
    <property type="match status" value="1"/>
</dbReference>